<dbReference type="PROSITE" id="PS00012">
    <property type="entry name" value="PHOSPHOPANTETHEINE"/>
    <property type="match status" value="1"/>
</dbReference>
<dbReference type="Gene3D" id="1.10.1200.10">
    <property type="entry name" value="ACP-like"/>
    <property type="match status" value="1"/>
</dbReference>
<evidence type="ECO:0000313" key="5">
    <source>
        <dbReference type="Proteomes" id="UP001150924"/>
    </source>
</evidence>
<sequence length="95" mass="10449">MAPHARLFDLGVSSLTALALRTRFQRELACELSPTLLFDHPSLDGLAERLLAAAFPTGVADTPVDARAREVAALTEVEAEAELARRLEHLRRYLP</sequence>
<name>A0A9X3F0Q8_9BACT</name>
<evidence type="ECO:0000256" key="2">
    <source>
        <dbReference type="ARBA" id="ARBA00022553"/>
    </source>
</evidence>
<dbReference type="EMBL" id="JAPNKE010000002">
    <property type="protein sequence ID" value="MCY1009273.1"/>
    <property type="molecule type" value="Genomic_DNA"/>
</dbReference>
<dbReference type="SMART" id="SM00823">
    <property type="entry name" value="PKS_PP"/>
    <property type="match status" value="1"/>
</dbReference>
<dbReference type="InterPro" id="IPR009081">
    <property type="entry name" value="PP-bd_ACP"/>
</dbReference>
<dbReference type="InterPro" id="IPR006162">
    <property type="entry name" value="Ppantetheine_attach_site"/>
</dbReference>
<keyword evidence="5" id="KW-1185">Reference proteome</keyword>
<dbReference type="Pfam" id="PF00550">
    <property type="entry name" value="PP-binding"/>
    <property type="match status" value="1"/>
</dbReference>
<proteinExistence type="predicted"/>
<evidence type="ECO:0000313" key="4">
    <source>
        <dbReference type="EMBL" id="MCY1009273.1"/>
    </source>
</evidence>
<organism evidence="4 5">
    <name type="scientific">Nannocystis pusilla</name>
    <dbReference type="NCBI Taxonomy" id="889268"/>
    <lineage>
        <taxon>Bacteria</taxon>
        <taxon>Pseudomonadati</taxon>
        <taxon>Myxococcota</taxon>
        <taxon>Polyangia</taxon>
        <taxon>Nannocystales</taxon>
        <taxon>Nannocystaceae</taxon>
        <taxon>Nannocystis</taxon>
    </lineage>
</organism>
<reference evidence="4" key="1">
    <citation type="submission" date="2022-11" db="EMBL/GenBank/DDBJ databases">
        <title>Minimal conservation of predation-associated metabolite biosynthetic gene clusters underscores biosynthetic potential of Myxococcota including descriptions for ten novel species: Archangium lansinium sp. nov., Myxococcus landrumus sp. nov., Nannocystis bai.</title>
        <authorList>
            <person name="Ahearne A."/>
            <person name="Stevens C."/>
            <person name="Phillips K."/>
        </authorList>
    </citation>
    <scope>NUCLEOTIDE SEQUENCE</scope>
    <source>
        <strain evidence="4">Na p29</strain>
    </source>
</reference>
<gene>
    <name evidence="4" type="ORF">OV079_27640</name>
</gene>
<feature type="domain" description="Carrier" evidence="3">
    <location>
        <begin position="1"/>
        <end position="54"/>
    </location>
</feature>
<keyword evidence="1" id="KW-0596">Phosphopantetheine</keyword>
<dbReference type="RefSeq" id="WP_267778655.1">
    <property type="nucleotide sequence ID" value="NZ_JAPNKE010000002.1"/>
</dbReference>
<comment type="caution">
    <text evidence="4">The sequence shown here is derived from an EMBL/GenBank/DDBJ whole genome shotgun (WGS) entry which is preliminary data.</text>
</comment>
<dbReference type="Proteomes" id="UP001150924">
    <property type="component" value="Unassembled WGS sequence"/>
</dbReference>
<dbReference type="InterPro" id="IPR036736">
    <property type="entry name" value="ACP-like_sf"/>
</dbReference>
<dbReference type="GO" id="GO:0031177">
    <property type="term" value="F:phosphopantetheine binding"/>
    <property type="evidence" value="ECO:0007669"/>
    <property type="project" value="InterPro"/>
</dbReference>
<protein>
    <submittedName>
        <fullName evidence="4">Phosphopantetheine-binding protein</fullName>
    </submittedName>
</protein>
<accession>A0A9X3F0Q8</accession>
<evidence type="ECO:0000256" key="1">
    <source>
        <dbReference type="ARBA" id="ARBA00022450"/>
    </source>
</evidence>
<dbReference type="AlphaFoldDB" id="A0A9X3F0Q8"/>
<dbReference type="SUPFAM" id="SSF47336">
    <property type="entry name" value="ACP-like"/>
    <property type="match status" value="1"/>
</dbReference>
<keyword evidence="2" id="KW-0597">Phosphoprotein</keyword>
<dbReference type="PROSITE" id="PS50075">
    <property type="entry name" value="CARRIER"/>
    <property type="match status" value="1"/>
</dbReference>
<dbReference type="InterPro" id="IPR020806">
    <property type="entry name" value="PKS_PP-bd"/>
</dbReference>
<evidence type="ECO:0000259" key="3">
    <source>
        <dbReference type="PROSITE" id="PS50075"/>
    </source>
</evidence>